<dbReference type="GO" id="GO:0005524">
    <property type="term" value="F:ATP binding"/>
    <property type="evidence" value="ECO:0007669"/>
    <property type="project" value="UniProtKB-KW"/>
</dbReference>
<dbReference type="EMBL" id="JAUUUU010000007">
    <property type="protein sequence ID" value="MDP1521383.1"/>
    <property type="molecule type" value="Genomic_DNA"/>
</dbReference>
<organism evidence="4 5">
    <name type="scientific">Porticoccus litoralis</name>
    <dbReference type="NCBI Taxonomy" id="434086"/>
    <lineage>
        <taxon>Bacteria</taxon>
        <taxon>Pseudomonadati</taxon>
        <taxon>Pseudomonadota</taxon>
        <taxon>Gammaproteobacteria</taxon>
        <taxon>Cellvibrionales</taxon>
        <taxon>Porticoccaceae</taxon>
        <taxon>Porticoccus</taxon>
    </lineage>
</organism>
<dbReference type="Pfam" id="PF19263">
    <property type="entry name" value="DUF5906"/>
    <property type="match status" value="1"/>
</dbReference>
<evidence type="ECO:0000259" key="3">
    <source>
        <dbReference type="PROSITE" id="PS51206"/>
    </source>
</evidence>
<accession>A0AAW8BB33</accession>
<feature type="domain" description="SF3 helicase" evidence="3">
    <location>
        <begin position="135"/>
        <end position="290"/>
    </location>
</feature>
<dbReference type="InterPro" id="IPR045455">
    <property type="entry name" value="NrS-1_pol-like_helicase"/>
</dbReference>
<dbReference type="AlphaFoldDB" id="A0AAW8BB33"/>
<dbReference type="InterPro" id="IPR027417">
    <property type="entry name" value="P-loop_NTPase"/>
</dbReference>
<evidence type="ECO:0000313" key="5">
    <source>
        <dbReference type="Proteomes" id="UP001178354"/>
    </source>
</evidence>
<keyword evidence="1" id="KW-0547">Nucleotide-binding</keyword>
<gene>
    <name evidence="4" type="ORF">Q8A57_10415</name>
</gene>
<dbReference type="RefSeq" id="WP_305171049.1">
    <property type="nucleotide sequence ID" value="NZ_JAUUUU010000007.1"/>
</dbReference>
<name>A0AAW8BB33_9GAMM</name>
<reference evidence="4" key="1">
    <citation type="journal article" date="2010" name="Int. J. Syst. Evol. Microbiol.">
        <title>Porticoccus litoralis gen. nov., sp. nov., a gammaproteobacterium isolated from the Yellow Sea.</title>
        <authorList>
            <person name="Oh H.M."/>
            <person name="Kim H."/>
            <person name="Kim K.M."/>
            <person name="Min G.S."/>
            <person name="Cho J.C."/>
        </authorList>
    </citation>
    <scope>NUCLEOTIDE SEQUENCE</scope>
    <source>
        <strain evidence="4">DSM 25064</strain>
    </source>
</reference>
<keyword evidence="2" id="KW-0067">ATP-binding</keyword>
<evidence type="ECO:0000313" key="4">
    <source>
        <dbReference type="EMBL" id="MDP1521383.1"/>
    </source>
</evidence>
<dbReference type="InterPro" id="IPR014015">
    <property type="entry name" value="Helicase_SF3_DNA-vir"/>
</dbReference>
<dbReference type="SUPFAM" id="SSF52540">
    <property type="entry name" value="P-loop containing nucleoside triphosphate hydrolases"/>
    <property type="match status" value="1"/>
</dbReference>
<dbReference type="PROSITE" id="PS51206">
    <property type="entry name" value="SF3_HELICASE_1"/>
    <property type="match status" value="1"/>
</dbReference>
<proteinExistence type="predicted"/>
<evidence type="ECO:0000256" key="1">
    <source>
        <dbReference type="ARBA" id="ARBA00022741"/>
    </source>
</evidence>
<sequence length="437" mass="50632">MAINQECEHQGEHLEGYQLREYLSRRFFITDDRAAYPKFYDLELNQNGLMQSNLVGVAMHLGKMSYDDAKQLVRHVYFKTLAPTKLYRPGQPPVINQMGVLFLNSWVAPRFDTETPGDLSAEPFISHLERALGKEAAMYLLDVLSYRLQHPNDKKPHIAFYFYHETGGMGKSLFLETLRNVLGQNSVNTINTTDRLNSMSAAELWNTSWLAIEEAGVAKGSKIYDTIKSYTGADQVDADAKHKGFGKKEIPAMLMLMSNRAPTFIEAHDRRFFVKEWFVQFDETETKDEYFAQYTNWLEKEGGYQAIYQYLINHQVTQDIRKVPVTREKEMAMDMSCNPVVTEIKDYLEDNEKYWCFNIECFDEIFDKHRVNSNQRKHLLVEAGLVKDDSRYRINNNRYRLWVREGVYTKGIGSATAAFYNGRDDLLNEVTLISHSG</sequence>
<keyword evidence="5" id="KW-1185">Reference proteome</keyword>
<evidence type="ECO:0000256" key="2">
    <source>
        <dbReference type="ARBA" id="ARBA00022840"/>
    </source>
</evidence>
<protein>
    <submittedName>
        <fullName evidence="4">DUF5906 domain-containing protein</fullName>
    </submittedName>
</protein>
<dbReference type="Gene3D" id="3.40.50.300">
    <property type="entry name" value="P-loop containing nucleotide triphosphate hydrolases"/>
    <property type="match status" value="1"/>
</dbReference>
<comment type="caution">
    <text evidence="4">The sequence shown here is derived from an EMBL/GenBank/DDBJ whole genome shotgun (WGS) entry which is preliminary data.</text>
</comment>
<reference evidence="4" key="2">
    <citation type="submission" date="2023-08" db="EMBL/GenBank/DDBJ databases">
        <authorList>
            <person name="Luo J."/>
        </authorList>
    </citation>
    <scope>NUCLEOTIDE SEQUENCE</scope>
    <source>
        <strain evidence="4">DSM 25064</strain>
    </source>
</reference>
<dbReference type="Proteomes" id="UP001178354">
    <property type="component" value="Unassembled WGS sequence"/>
</dbReference>